<dbReference type="Gene3D" id="2.130.10.10">
    <property type="entry name" value="YVTN repeat-like/Quinoprotein amine dehydrogenase"/>
    <property type="match status" value="2"/>
</dbReference>
<dbReference type="PANTHER" id="PTHR19879:SF9">
    <property type="entry name" value="TRANSCRIPTION INITIATION FACTOR TFIID SUBUNIT 5"/>
    <property type="match status" value="1"/>
</dbReference>
<keyword evidence="2" id="KW-0677">Repeat</keyword>
<dbReference type="InterPro" id="IPR001680">
    <property type="entry name" value="WD40_rpt"/>
</dbReference>
<dbReference type="PROSITE" id="PS00678">
    <property type="entry name" value="WD_REPEATS_1"/>
    <property type="match status" value="1"/>
</dbReference>
<dbReference type="PROSITE" id="PS50082">
    <property type="entry name" value="WD_REPEATS_2"/>
    <property type="match status" value="3"/>
</dbReference>
<dbReference type="InterPro" id="IPR015943">
    <property type="entry name" value="WD40/YVTN_repeat-like_dom_sf"/>
</dbReference>
<sequence>MRPSAKGAPQSEHFALNITRMNGIPLAKMKVHSLQTVGELIMAIKTAARADDLEMMLAFNAEVLQPAMTLEDAKLSDGCTVVAIRYPELFLAATYDDGLTKIWSAETGSCERTIEGCSSVVTGVAFAASGLSLVLGMMDGHVQLRSVTSGEIMREFRAHHAPISGVACSANGQLLATGSLDRTAIVWDFDTGRATKVFSGHSGSVTSLAFSSDSKTLGTGSEDCTVRLWKVLEKKPETILKGHAGCIKTLSFSQHAKGLASGSSVGEVMIWSPLGKLELNLKPCGFAVCAVSYSPDGMSLAVGGTEGQCRIYSIGTGVCILSIEVLSSVICGQALSFQPRSNGLQANSEGLQPNSFQPRSNVLSNTILTVQQRAGEHPLCGILPSSLADIAEIENNFSVDRAACVAEAGTLLATGAEDGNMSVFGIADGNCKLAMPAHVPEGSDRPVGVFAVAFSPGPTPPPNRPGKVAKP</sequence>
<protein>
    <submittedName>
        <fullName evidence="4">Uncharacterized protein</fullName>
    </submittedName>
</protein>
<feature type="repeat" description="WD" evidence="3">
    <location>
        <begin position="198"/>
        <end position="231"/>
    </location>
</feature>
<dbReference type="PROSITE" id="PS50294">
    <property type="entry name" value="WD_REPEATS_REGION"/>
    <property type="match status" value="3"/>
</dbReference>
<name>A0ABP0L579_9DINO</name>
<dbReference type="InterPro" id="IPR036322">
    <property type="entry name" value="WD40_repeat_dom_sf"/>
</dbReference>
<evidence type="ECO:0000256" key="3">
    <source>
        <dbReference type="PROSITE-ProRule" id="PRU00221"/>
    </source>
</evidence>
<dbReference type="SUPFAM" id="SSF50969">
    <property type="entry name" value="YVTN repeat-like/Quinoprotein amine dehydrogenase"/>
    <property type="match status" value="1"/>
</dbReference>
<organism evidence="4 5">
    <name type="scientific">Durusdinium trenchii</name>
    <dbReference type="NCBI Taxonomy" id="1381693"/>
    <lineage>
        <taxon>Eukaryota</taxon>
        <taxon>Sar</taxon>
        <taxon>Alveolata</taxon>
        <taxon>Dinophyceae</taxon>
        <taxon>Suessiales</taxon>
        <taxon>Symbiodiniaceae</taxon>
        <taxon>Durusdinium</taxon>
    </lineage>
</organism>
<evidence type="ECO:0000256" key="1">
    <source>
        <dbReference type="ARBA" id="ARBA00022574"/>
    </source>
</evidence>
<reference evidence="4 5" key="1">
    <citation type="submission" date="2024-02" db="EMBL/GenBank/DDBJ databases">
        <authorList>
            <person name="Chen Y."/>
            <person name="Shah S."/>
            <person name="Dougan E. K."/>
            <person name="Thang M."/>
            <person name="Chan C."/>
        </authorList>
    </citation>
    <scope>NUCLEOTIDE SEQUENCE [LARGE SCALE GENOMIC DNA]</scope>
</reference>
<comment type="caution">
    <text evidence="4">The sequence shown here is derived from an EMBL/GenBank/DDBJ whole genome shotgun (WGS) entry which is preliminary data.</text>
</comment>
<proteinExistence type="predicted"/>
<accession>A0ABP0L579</accession>
<evidence type="ECO:0000313" key="5">
    <source>
        <dbReference type="Proteomes" id="UP001642484"/>
    </source>
</evidence>
<dbReference type="SUPFAM" id="SSF50978">
    <property type="entry name" value="WD40 repeat-like"/>
    <property type="match status" value="1"/>
</dbReference>
<dbReference type="CDD" id="cd00200">
    <property type="entry name" value="WD40"/>
    <property type="match status" value="1"/>
</dbReference>
<dbReference type="SMART" id="SM00320">
    <property type="entry name" value="WD40"/>
    <property type="match status" value="7"/>
</dbReference>
<evidence type="ECO:0000313" key="4">
    <source>
        <dbReference type="EMBL" id="CAK9033769.1"/>
    </source>
</evidence>
<dbReference type="EMBL" id="CAXAMN010011112">
    <property type="protein sequence ID" value="CAK9033769.1"/>
    <property type="molecule type" value="Genomic_DNA"/>
</dbReference>
<dbReference type="SUPFAM" id="SSF54236">
    <property type="entry name" value="Ubiquitin-like"/>
    <property type="match status" value="1"/>
</dbReference>
<evidence type="ECO:0000256" key="2">
    <source>
        <dbReference type="ARBA" id="ARBA00022737"/>
    </source>
</evidence>
<keyword evidence="5" id="KW-1185">Reference proteome</keyword>
<dbReference type="Pfam" id="PF00400">
    <property type="entry name" value="WD40"/>
    <property type="match status" value="4"/>
</dbReference>
<feature type="repeat" description="WD" evidence="3">
    <location>
        <begin position="240"/>
        <end position="272"/>
    </location>
</feature>
<dbReference type="Proteomes" id="UP001642484">
    <property type="component" value="Unassembled WGS sequence"/>
</dbReference>
<feature type="repeat" description="WD" evidence="3">
    <location>
        <begin position="156"/>
        <end position="197"/>
    </location>
</feature>
<dbReference type="InterPro" id="IPR011044">
    <property type="entry name" value="Quino_amine_DH_bsu"/>
</dbReference>
<dbReference type="PANTHER" id="PTHR19879">
    <property type="entry name" value="TRANSCRIPTION INITIATION FACTOR TFIID"/>
    <property type="match status" value="1"/>
</dbReference>
<dbReference type="InterPro" id="IPR019775">
    <property type="entry name" value="WD40_repeat_CS"/>
</dbReference>
<gene>
    <name evidence="4" type="ORF">CCMP2556_LOCUS19192</name>
</gene>
<dbReference type="InterPro" id="IPR029071">
    <property type="entry name" value="Ubiquitin-like_domsf"/>
</dbReference>
<keyword evidence="1 3" id="KW-0853">WD repeat</keyword>